<comment type="function">
    <text evidence="8">Extracellular zinc metalloprotease.</text>
</comment>
<keyword evidence="7 8" id="KW-0482">Metalloprotease</keyword>
<keyword evidence="5 8" id="KW-0378">Hydrolase</keyword>
<keyword evidence="13" id="KW-1185">Reference proteome</keyword>
<dbReference type="Pfam" id="PF02868">
    <property type="entry name" value="Peptidase_M4_C"/>
    <property type="match status" value="1"/>
</dbReference>
<comment type="cofactor">
    <cofactor evidence="8">
        <name>Zn(2+)</name>
        <dbReference type="ChEBI" id="CHEBI:29105"/>
    </cofactor>
</comment>
<sequence length="528" mass="60129">MDIGGVIFPHYTWAQEKFKPKYLREDDKAFRELTTNASDNGWLHFRRDIAPIDPDTYFDKFARNIGMGEGYRMQLVQDETDFKEIRHQKYLLYYKNVPVEGVEYSLHSKAKRLEVAHGRMVENLNLDLSRPMPENRALDLALANLKLNADNLGTKDRFPKGQLVIARVQGEELNQNYKLCYAFDIRPQSSKDFVAEPYRVYVDATSGEIVRRDPLVHKCFSLTPQVHVHSASTKSSSMTLLKPLVAPKVASTFAPRWNRYLDGQSQLTFETELIGANQYRLSHQNGALITRRDVNQTGNWVSNPDVTNAGTNWGTNVQNATTAHWLAQRMHTFVQQFAPDQNGYNRQGAYPRVLVDLSFGEQVNAFWNRVDQLVFGFAPLGPFNANPDLGRTLVTADVLGHEYAHALTQFNANLEYIGESGALNESISDIFGTAFERYLFPNNWNWDLAEDTYQFRDMANPTRAFPPVQAAQPQIYLGPNWLPVTQSCNQFNDFCGVHINSGVMNKWFHTLCTGQGPNGNNITPTQWE</sequence>
<comment type="caution">
    <text evidence="12">The sequence shown here is derived from an EMBL/GenBank/DDBJ whole genome shotgun (WGS) entry which is preliminary data.</text>
</comment>
<dbReference type="Pfam" id="PF01447">
    <property type="entry name" value="Peptidase_M4"/>
    <property type="match status" value="1"/>
</dbReference>
<evidence type="ECO:0000256" key="3">
    <source>
        <dbReference type="ARBA" id="ARBA00022723"/>
    </source>
</evidence>
<dbReference type="EMBL" id="BAABHB010000001">
    <property type="protein sequence ID" value="GAA4397393.1"/>
    <property type="molecule type" value="Genomic_DNA"/>
</dbReference>
<dbReference type="Pfam" id="PF07504">
    <property type="entry name" value="FTP"/>
    <property type="match status" value="1"/>
</dbReference>
<evidence type="ECO:0000259" key="10">
    <source>
        <dbReference type="Pfam" id="PF02868"/>
    </source>
</evidence>
<evidence type="ECO:0000256" key="6">
    <source>
        <dbReference type="ARBA" id="ARBA00022833"/>
    </source>
</evidence>
<dbReference type="PANTHER" id="PTHR33794:SF1">
    <property type="entry name" value="BACILLOLYSIN"/>
    <property type="match status" value="1"/>
</dbReference>
<organism evidence="12 13">
    <name type="scientific">Nibrella viscosa</name>
    <dbReference type="NCBI Taxonomy" id="1084524"/>
    <lineage>
        <taxon>Bacteria</taxon>
        <taxon>Pseudomonadati</taxon>
        <taxon>Bacteroidota</taxon>
        <taxon>Cytophagia</taxon>
        <taxon>Cytophagales</taxon>
        <taxon>Spirosomataceae</taxon>
        <taxon>Nibrella</taxon>
    </lineage>
</organism>
<feature type="domain" description="Peptidase M4 C-terminal" evidence="10">
    <location>
        <begin position="412"/>
        <end position="523"/>
    </location>
</feature>
<dbReference type="Gene3D" id="3.10.170.10">
    <property type="match status" value="1"/>
</dbReference>
<dbReference type="InterPro" id="IPR013856">
    <property type="entry name" value="Peptidase_M4_domain"/>
</dbReference>
<dbReference type="InterPro" id="IPR001570">
    <property type="entry name" value="Peptidase_M4_C_domain"/>
</dbReference>
<feature type="domain" description="Peptidase M4" evidence="9">
    <location>
        <begin position="266"/>
        <end position="409"/>
    </location>
</feature>
<evidence type="ECO:0000256" key="8">
    <source>
        <dbReference type="RuleBase" id="RU366073"/>
    </source>
</evidence>
<evidence type="ECO:0000256" key="4">
    <source>
        <dbReference type="ARBA" id="ARBA00022729"/>
    </source>
</evidence>
<dbReference type="Gene3D" id="3.10.450.490">
    <property type="match status" value="1"/>
</dbReference>
<keyword evidence="3" id="KW-0479">Metal-binding</keyword>
<comment type="similarity">
    <text evidence="1 8">Belongs to the peptidase M4 family.</text>
</comment>
<evidence type="ECO:0000259" key="9">
    <source>
        <dbReference type="Pfam" id="PF01447"/>
    </source>
</evidence>
<evidence type="ECO:0000313" key="12">
    <source>
        <dbReference type="EMBL" id="GAA4397393.1"/>
    </source>
</evidence>
<protein>
    <recommendedName>
        <fullName evidence="8">Neutral metalloproteinase</fullName>
        <ecNumber evidence="8">3.4.24.-</ecNumber>
    </recommendedName>
</protein>
<dbReference type="InterPro" id="IPR023612">
    <property type="entry name" value="Peptidase_M4"/>
</dbReference>
<proteinExistence type="inferred from homology"/>
<gene>
    <name evidence="12" type="ORF">GCM10023187_06790</name>
</gene>
<dbReference type="PRINTS" id="PR00730">
    <property type="entry name" value="THERMOLYSIN"/>
</dbReference>
<keyword evidence="6 8" id="KW-0862">Zinc</keyword>
<dbReference type="RefSeq" id="WP_345263961.1">
    <property type="nucleotide sequence ID" value="NZ_BAABHB010000001.1"/>
</dbReference>
<evidence type="ECO:0000256" key="7">
    <source>
        <dbReference type="ARBA" id="ARBA00023049"/>
    </source>
</evidence>
<dbReference type="InterPro" id="IPR050728">
    <property type="entry name" value="Zinc_Metalloprotease_M4"/>
</dbReference>
<dbReference type="InterPro" id="IPR027268">
    <property type="entry name" value="Peptidase_M4/M1_CTD_sf"/>
</dbReference>
<evidence type="ECO:0000313" key="13">
    <source>
        <dbReference type="Proteomes" id="UP001500936"/>
    </source>
</evidence>
<dbReference type="EC" id="3.4.24.-" evidence="8"/>
<keyword evidence="2 8" id="KW-0645">Protease</keyword>
<evidence type="ECO:0000256" key="1">
    <source>
        <dbReference type="ARBA" id="ARBA00009388"/>
    </source>
</evidence>
<dbReference type="Proteomes" id="UP001500936">
    <property type="component" value="Unassembled WGS sequence"/>
</dbReference>
<dbReference type="Gene3D" id="1.10.390.10">
    <property type="entry name" value="Neutral Protease Domain 2"/>
    <property type="match status" value="1"/>
</dbReference>
<feature type="domain" description="FTP" evidence="11">
    <location>
        <begin position="74"/>
        <end position="118"/>
    </location>
</feature>
<comment type="subcellular location">
    <subcellularLocation>
        <location evidence="8">Secreted</location>
    </subcellularLocation>
</comment>
<dbReference type="SUPFAM" id="SSF55486">
    <property type="entry name" value="Metalloproteases ('zincins'), catalytic domain"/>
    <property type="match status" value="1"/>
</dbReference>
<dbReference type="PANTHER" id="PTHR33794">
    <property type="entry name" value="BACILLOLYSIN"/>
    <property type="match status" value="1"/>
</dbReference>
<evidence type="ECO:0000256" key="5">
    <source>
        <dbReference type="ARBA" id="ARBA00022801"/>
    </source>
</evidence>
<evidence type="ECO:0000259" key="11">
    <source>
        <dbReference type="Pfam" id="PF07504"/>
    </source>
</evidence>
<keyword evidence="8" id="KW-0964">Secreted</keyword>
<keyword evidence="4" id="KW-0732">Signal</keyword>
<dbReference type="InterPro" id="IPR011096">
    <property type="entry name" value="FTP_domain"/>
</dbReference>
<name>A0ABP8JWY6_9BACT</name>
<accession>A0ABP8JWY6</accession>
<reference evidence="13" key="1">
    <citation type="journal article" date="2019" name="Int. J. Syst. Evol. Microbiol.">
        <title>The Global Catalogue of Microorganisms (GCM) 10K type strain sequencing project: providing services to taxonomists for standard genome sequencing and annotation.</title>
        <authorList>
            <consortium name="The Broad Institute Genomics Platform"/>
            <consortium name="The Broad Institute Genome Sequencing Center for Infectious Disease"/>
            <person name="Wu L."/>
            <person name="Ma J."/>
        </authorList>
    </citation>
    <scope>NUCLEOTIDE SEQUENCE [LARGE SCALE GENOMIC DNA]</scope>
    <source>
        <strain evidence="13">JCM 17925</strain>
    </source>
</reference>
<evidence type="ECO:0000256" key="2">
    <source>
        <dbReference type="ARBA" id="ARBA00022670"/>
    </source>
</evidence>